<evidence type="ECO:0000256" key="2">
    <source>
        <dbReference type="SAM" id="Phobius"/>
    </source>
</evidence>
<keyword evidence="2" id="KW-0472">Membrane</keyword>
<keyword evidence="2" id="KW-1133">Transmembrane helix</keyword>
<dbReference type="AlphaFoldDB" id="A0A1X7SYZ9"/>
<accession>A0A1X7SYZ9</accession>
<proteinExistence type="predicted"/>
<feature type="transmembrane region" description="Helical" evidence="2">
    <location>
        <begin position="128"/>
        <end position="153"/>
    </location>
</feature>
<dbReference type="EnsemblMetazoa" id="Aqu2.1.07150_001">
    <property type="protein sequence ID" value="Aqu2.1.07150_001"/>
    <property type="gene ID" value="Aqu2.1.07150"/>
</dbReference>
<feature type="transmembrane region" description="Helical" evidence="2">
    <location>
        <begin position="201"/>
        <end position="227"/>
    </location>
</feature>
<dbReference type="InParanoid" id="A0A1X7SYZ9"/>
<keyword evidence="2" id="KW-0812">Transmembrane</keyword>
<feature type="transmembrane region" description="Helical" evidence="2">
    <location>
        <begin position="239"/>
        <end position="262"/>
    </location>
</feature>
<feature type="compositionally biased region" description="Acidic residues" evidence="1">
    <location>
        <begin position="307"/>
        <end position="319"/>
    </location>
</feature>
<protein>
    <submittedName>
        <fullName evidence="3">Uncharacterized protein</fullName>
    </submittedName>
</protein>
<reference evidence="3" key="1">
    <citation type="submission" date="2017-05" db="UniProtKB">
        <authorList>
            <consortium name="EnsemblMetazoa"/>
        </authorList>
    </citation>
    <scope>IDENTIFICATION</scope>
</reference>
<sequence>MARTYGYYRILTWCLALVPAGSGFFLLLAMVTLVVAIPWQCLKPNPLKKLDEKKLVDEINLKRSVCGRCIPSCSWSDMLKLLLKGVLQITERCSHYLFENDSLKIQSNEEHGRIVIISGRTFKLSFKVLFFLVVYNCIVWGIIFSVAMNYLVLHETSYCNDNYDCFVGKDTAYSAQPLTNCSEIRDNNSVIKCYYIEIRPAVVIALVGGFLKIVPPMVFYATTTLYLILLKDCHLSIKIAVNLILFVIFSGLLVMILVFTGLRPIAFIYKNDERAAQVFVFVLLCLCFTCWPWYVFECAQVNLEEGDQDERDHEEEEEAAGANNDSGSQEQLCSGSYKLASIAGIKN</sequence>
<feature type="region of interest" description="Disordered" evidence="1">
    <location>
        <begin position="307"/>
        <end position="332"/>
    </location>
</feature>
<name>A0A1X7SYZ9_AMPQE</name>
<feature type="transmembrane region" description="Helical" evidence="2">
    <location>
        <begin position="274"/>
        <end position="294"/>
    </location>
</feature>
<evidence type="ECO:0000256" key="1">
    <source>
        <dbReference type="SAM" id="MobiDB-lite"/>
    </source>
</evidence>
<feature type="compositionally biased region" description="Polar residues" evidence="1">
    <location>
        <begin position="323"/>
        <end position="332"/>
    </location>
</feature>
<organism evidence="3">
    <name type="scientific">Amphimedon queenslandica</name>
    <name type="common">Sponge</name>
    <dbReference type="NCBI Taxonomy" id="400682"/>
    <lineage>
        <taxon>Eukaryota</taxon>
        <taxon>Metazoa</taxon>
        <taxon>Porifera</taxon>
        <taxon>Demospongiae</taxon>
        <taxon>Heteroscleromorpha</taxon>
        <taxon>Haplosclerida</taxon>
        <taxon>Niphatidae</taxon>
        <taxon>Amphimedon</taxon>
    </lineage>
</organism>
<evidence type="ECO:0000313" key="3">
    <source>
        <dbReference type="EnsemblMetazoa" id="Aqu2.1.07150_001"/>
    </source>
</evidence>